<proteinExistence type="predicted"/>
<gene>
    <name evidence="1" type="ORF">LSALG_LOCUS11132</name>
</gene>
<dbReference type="AlphaFoldDB" id="A0AA35Y846"/>
<protein>
    <submittedName>
        <fullName evidence="1">Uncharacterized protein</fullName>
    </submittedName>
</protein>
<name>A0AA35Y846_LACSI</name>
<organism evidence="1 2">
    <name type="scientific">Lactuca saligna</name>
    <name type="common">Willowleaf lettuce</name>
    <dbReference type="NCBI Taxonomy" id="75948"/>
    <lineage>
        <taxon>Eukaryota</taxon>
        <taxon>Viridiplantae</taxon>
        <taxon>Streptophyta</taxon>
        <taxon>Embryophyta</taxon>
        <taxon>Tracheophyta</taxon>
        <taxon>Spermatophyta</taxon>
        <taxon>Magnoliopsida</taxon>
        <taxon>eudicotyledons</taxon>
        <taxon>Gunneridae</taxon>
        <taxon>Pentapetalae</taxon>
        <taxon>asterids</taxon>
        <taxon>campanulids</taxon>
        <taxon>Asterales</taxon>
        <taxon>Asteraceae</taxon>
        <taxon>Cichorioideae</taxon>
        <taxon>Cichorieae</taxon>
        <taxon>Lactucinae</taxon>
        <taxon>Lactuca</taxon>
    </lineage>
</organism>
<sequence length="159" mass="16783">MVPSSDEETESDDAGLHPRKACRTVSVAMLLGDIGGILNGKFYVHGLEEVVVVPSFLESSSSPSAGSPLVNHGYGSMFGVASSSPRGSFQREKPSLIDETGTSSHSLSFEAYAPGWAVTRDSLLSEDPTAQDWSRCDHPSAMMSVLVGQSSARMVGDLC</sequence>
<dbReference type="Proteomes" id="UP001177003">
    <property type="component" value="Chromosome 2"/>
</dbReference>
<keyword evidence="2" id="KW-1185">Reference proteome</keyword>
<accession>A0AA35Y846</accession>
<evidence type="ECO:0000313" key="2">
    <source>
        <dbReference type="Proteomes" id="UP001177003"/>
    </source>
</evidence>
<dbReference type="EMBL" id="OX465078">
    <property type="protein sequence ID" value="CAI9270839.1"/>
    <property type="molecule type" value="Genomic_DNA"/>
</dbReference>
<evidence type="ECO:0000313" key="1">
    <source>
        <dbReference type="EMBL" id="CAI9270839.1"/>
    </source>
</evidence>
<reference evidence="1" key="1">
    <citation type="submission" date="2023-04" db="EMBL/GenBank/DDBJ databases">
        <authorList>
            <person name="Vijverberg K."/>
            <person name="Xiong W."/>
            <person name="Schranz E."/>
        </authorList>
    </citation>
    <scope>NUCLEOTIDE SEQUENCE</scope>
</reference>